<name>A0A4V3WTD1_9MICO</name>
<comment type="caution">
    <text evidence="4">The sequence shown here is derived from an EMBL/GenBank/DDBJ whole genome shotgun (WGS) entry which is preliminary data.</text>
</comment>
<dbReference type="RefSeq" id="WP_136426687.1">
    <property type="nucleotide sequence ID" value="NZ_SSSM01000003.1"/>
</dbReference>
<dbReference type="PANTHER" id="PTHR43037">
    <property type="entry name" value="UNNAMED PRODUCT-RELATED"/>
    <property type="match status" value="1"/>
</dbReference>
<protein>
    <submittedName>
        <fullName evidence="4">Alpha/beta hydrolase</fullName>
    </submittedName>
</protein>
<dbReference type="InterPro" id="IPR029058">
    <property type="entry name" value="AB_hydrolase_fold"/>
</dbReference>
<feature type="domain" description="Phospholipase/carboxylesterase/thioesterase" evidence="3">
    <location>
        <begin position="23"/>
        <end position="210"/>
    </location>
</feature>
<dbReference type="InterPro" id="IPR003140">
    <property type="entry name" value="PLipase/COase/thioEstase"/>
</dbReference>
<dbReference type="Proteomes" id="UP000309133">
    <property type="component" value="Unassembled WGS sequence"/>
</dbReference>
<accession>A0A4V3WTD1</accession>
<keyword evidence="1" id="KW-0732">Signal</keyword>
<evidence type="ECO:0000313" key="4">
    <source>
        <dbReference type="EMBL" id="THG31567.1"/>
    </source>
</evidence>
<dbReference type="OrthoDB" id="9780848at2"/>
<dbReference type="SUPFAM" id="SSF53474">
    <property type="entry name" value="alpha/beta-Hydrolases"/>
    <property type="match status" value="1"/>
</dbReference>
<dbReference type="Pfam" id="PF02230">
    <property type="entry name" value="Abhydrolase_2"/>
    <property type="match status" value="1"/>
</dbReference>
<keyword evidence="2 4" id="KW-0378">Hydrolase</keyword>
<sequence>MTDDLLESWPHLHLPGPDGVTESAPVLLMLHGTGSDEREISRLAPLLSAESTVLAPRGRLSENGARRWFRRFAEGVFDVDSVVTEAAALASFLDAARSEYDLDGRTIVAVGLSNGANIALATAMLHPQSLDRVIAFSGMHPLAGLEATSSLSGSEFLLLNGSDDPMAPSDSVDALETALRSAGATVDRIVRPGGHGIAQSELEAAKGWLESMSV</sequence>
<reference evidence="4 5" key="1">
    <citation type="submission" date="2019-04" db="EMBL/GenBank/DDBJ databases">
        <authorList>
            <person name="Jiang L."/>
        </authorList>
    </citation>
    <scope>NUCLEOTIDE SEQUENCE [LARGE SCALE GENOMIC DNA]</scope>
    <source>
        <strain evidence="4 5">YIM 131853</strain>
    </source>
</reference>
<gene>
    <name evidence="4" type="ORF">E6C64_05685</name>
</gene>
<dbReference type="Gene3D" id="3.40.50.1820">
    <property type="entry name" value="alpha/beta hydrolase"/>
    <property type="match status" value="1"/>
</dbReference>
<keyword evidence="5" id="KW-1185">Reference proteome</keyword>
<dbReference type="EMBL" id="SSSM01000003">
    <property type="protein sequence ID" value="THG31567.1"/>
    <property type="molecule type" value="Genomic_DNA"/>
</dbReference>
<dbReference type="PANTHER" id="PTHR43037:SF5">
    <property type="entry name" value="FERULOYL ESTERASE"/>
    <property type="match status" value="1"/>
</dbReference>
<dbReference type="AlphaFoldDB" id="A0A4V3WTD1"/>
<evidence type="ECO:0000259" key="3">
    <source>
        <dbReference type="Pfam" id="PF02230"/>
    </source>
</evidence>
<organism evidence="4 5">
    <name type="scientific">Naasia lichenicola</name>
    <dbReference type="NCBI Taxonomy" id="2565933"/>
    <lineage>
        <taxon>Bacteria</taxon>
        <taxon>Bacillati</taxon>
        <taxon>Actinomycetota</taxon>
        <taxon>Actinomycetes</taxon>
        <taxon>Micrococcales</taxon>
        <taxon>Microbacteriaceae</taxon>
        <taxon>Naasia</taxon>
    </lineage>
</organism>
<proteinExistence type="predicted"/>
<evidence type="ECO:0000313" key="5">
    <source>
        <dbReference type="Proteomes" id="UP000309133"/>
    </source>
</evidence>
<evidence type="ECO:0000256" key="1">
    <source>
        <dbReference type="ARBA" id="ARBA00022729"/>
    </source>
</evidence>
<dbReference type="GO" id="GO:0016787">
    <property type="term" value="F:hydrolase activity"/>
    <property type="evidence" value="ECO:0007669"/>
    <property type="project" value="UniProtKB-KW"/>
</dbReference>
<dbReference type="InterPro" id="IPR050955">
    <property type="entry name" value="Plant_Biomass_Hydrol_Est"/>
</dbReference>
<evidence type="ECO:0000256" key="2">
    <source>
        <dbReference type="ARBA" id="ARBA00022801"/>
    </source>
</evidence>